<evidence type="ECO:0000313" key="2">
    <source>
        <dbReference type="Proteomes" id="UP000192223"/>
    </source>
</evidence>
<gene>
    <name evidence="3" type="primary">LOC112905250</name>
</gene>
<dbReference type="GeneID" id="112905250"/>
<dbReference type="InParanoid" id="A0A7F5RAR4"/>
<feature type="signal peptide" evidence="1">
    <location>
        <begin position="1"/>
        <end position="20"/>
    </location>
</feature>
<keyword evidence="1" id="KW-0732">Signal</keyword>
<proteinExistence type="predicted"/>
<keyword evidence="2" id="KW-1185">Reference proteome</keyword>
<sequence length="398" mass="46149">MLNFNFIMFIYRLIISVCLLQDENQKSDLDAFVCPNLILMEHDQEKYKEDVLQVIQAEVGTKINTTIMEIQHDQTDAENLCSSILSGKIPIIIDFTWNGNDVAQKMSIEAQIYYLRIDISIAPILKFLDMYLERKKANDVTIFFDDDFYVEQSIFFWLNSPRLRLFITTKDGKNLKQKLSKIIPIPSTIAIIANTKNMINIMTNAVEQNAFKIPDRVIILFSDLNYDRFSLTILNNTSISMFKISKSLCCFLQEQAVCTSPENFDIQKTFLKLSLQKFIIIFKSNYWGNYTFPNMHSCNETNQERHLLKLKIQNDVSMMIGEGANIFETNDNVLEMKLSGTIEKFDEDKGDVNIGSYANKQITTNFTRTIEPIRKFYRIGIAEVPVLINIKTDRQTHF</sequence>
<protein>
    <submittedName>
        <fullName evidence="3">Uncharacterized protein LOC112905250 isoform X1</fullName>
    </submittedName>
</protein>
<dbReference type="Proteomes" id="UP000192223">
    <property type="component" value="Unplaced"/>
</dbReference>
<dbReference type="AlphaFoldDB" id="A0A7F5RAR4"/>
<feature type="chain" id="PRO_5028860916" evidence="1">
    <location>
        <begin position="21"/>
        <end position="398"/>
    </location>
</feature>
<reference evidence="3" key="1">
    <citation type="submission" date="2025-08" db="UniProtKB">
        <authorList>
            <consortium name="RefSeq"/>
        </authorList>
    </citation>
    <scope>IDENTIFICATION</scope>
    <source>
        <tissue evidence="3">Entire body</tissue>
    </source>
</reference>
<evidence type="ECO:0000256" key="1">
    <source>
        <dbReference type="SAM" id="SignalP"/>
    </source>
</evidence>
<dbReference type="KEGG" id="apln:112905250"/>
<organism evidence="2 3">
    <name type="scientific">Agrilus planipennis</name>
    <name type="common">Emerald ash borer</name>
    <name type="synonym">Agrilus marcopoli</name>
    <dbReference type="NCBI Taxonomy" id="224129"/>
    <lineage>
        <taxon>Eukaryota</taxon>
        <taxon>Metazoa</taxon>
        <taxon>Ecdysozoa</taxon>
        <taxon>Arthropoda</taxon>
        <taxon>Hexapoda</taxon>
        <taxon>Insecta</taxon>
        <taxon>Pterygota</taxon>
        <taxon>Neoptera</taxon>
        <taxon>Endopterygota</taxon>
        <taxon>Coleoptera</taxon>
        <taxon>Polyphaga</taxon>
        <taxon>Elateriformia</taxon>
        <taxon>Buprestoidea</taxon>
        <taxon>Buprestidae</taxon>
        <taxon>Agrilinae</taxon>
        <taxon>Agrilus</taxon>
    </lineage>
</organism>
<evidence type="ECO:0000313" key="3">
    <source>
        <dbReference type="RefSeq" id="XP_025833058.1"/>
    </source>
</evidence>
<accession>A0A7F5RAR4</accession>
<dbReference type="RefSeq" id="XP_025833058.1">
    <property type="nucleotide sequence ID" value="XM_025977273.1"/>
</dbReference>
<name>A0A7F5RAR4_AGRPL</name>
<dbReference type="OrthoDB" id="5984008at2759"/>